<keyword evidence="3" id="KW-1185">Reference proteome</keyword>
<evidence type="ECO:0000256" key="1">
    <source>
        <dbReference type="ARBA" id="ARBA00008525"/>
    </source>
</evidence>
<evidence type="ECO:0000313" key="3">
    <source>
        <dbReference type="Proteomes" id="UP000515811"/>
    </source>
</evidence>
<dbReference type="KEGG" id="drg:H9K76_00490"/>
<dbReference type="AlphaFoldDB" id="A0A7G9RP94"/>
<name>A0A7G9RP94_9BURK</name>
<gene>
    <name evidence="2" type="ORF">H9K76_00490</name>
</gene>
<dbReference type="Proteomes" id="UP000515811">
    <property type="component" value="Chromosome"/>
</dbReference>
<dbReference type="RefSeq" id="WP_187597673.1">
    <property type="nucleotide sequence ID" value="NZ_CP060714.1"/>
</dbReference>
<organism evidence="2 3">
    <name type="scientific">Diaphorobacter ruginosibacter</name>
    <dbReference type="NCBI Taxonomy" id="1715720"/>
    <lineage>
        <taxon>Bacteria</taxon>
        <taxon>Pseudomonadati</taxon>
        <taxon>Pseudomonadota</taxon>
        <taxon>Betaproteobacteria</taxon>
        <taxon>Burkholderiales</taxon>
        <taxon>Comamonadaceae</taxon>
        <taxon>Diaphorobacter</taxon>
    </lineage>
</organism>
<dbReference type="Pfam" id="PF03691">
    <property type="entry name" value="UPF0167"/>
    <property type="match status" value="1"/>
</dbReference>
<reference evidence="2 3" key="1">
    <citation type="submission" date="2020-08" db="EMBL/GenBank/DDBJ databases">
        <title>Genome sequence of Diaphorobacter ruginosibacter DSM 27467T.</title>
        <authorList>
            <person name="Hyun D.-W."/>
            <person name="Bae J.-W."/>
        </authorList>
    </citation>
    <scope>NUCLEOTIDE SEQUENCE [LARGE SCALE GENOMIC DNA]</scope>
    <source>
        <strain evidence="2 3">DSM 27467</strain>
    </source>
</reference>
<comment type="similarity">
    <text evidence="1">Belongs to the UPF0167 family.</text>
</comment>
<evidence type="ECO:0000313" key="2">
    <source>
        <dbReference type="EMBL" id="QNN57419.1"/>
    </source>
</evidence>
<dbReference type="EMBL" id="CP060714">
    <property type="protein sequence ID" value="QNN57419.1"/>
    <property type="molecule type" value="Genomic_DNA"/>
</dbReference>
<protein>
    <submittedName>
        <fullName evidence="2">CbrC family protein</fullName>
    </submittedName>
</protein>
<proteinExistence type="inferred from homology"/>
<sequence>MHQTPPHFTYHPKAYELEVIEAIDLDCECCGQRRGWIYSGNVHCIADVDNVCPWCIADGSAHRKWDASFSQDIEGVTIDGDAQIDGASPQAADAVMHHTPGYSSWQGAVWKTHCGDVCEFHGDISPQELASLPPDAEALFRQDHGWLFRNHPTLHDLAENYRPQGDLSLYKFLCRHCGIVRLHADLS</sequence>
<dbReference type="InterPro" id="IPR005363">
    <property type="entry name" value="UPF0167"/>
</dbReference>
<accession>A0A7G9RP94</accession>